<dbReference type="InterPro" id="IPR011527">
    <property type="entry name" value="ABC1_TM_dom"/>
</dbReference>
<evidence type="ECO:0000256" key="8">
    <source>
        <dbReference type="SAM" id="MobiDB-lite"/>
    </source>
</evidence>
<accession>A0ABD2PJN2</accession>
<dbReference type="CDD" id="cd03249">
    <property type="entry name" value="ABC_MTABC3_MDL1_MDL2"/>
    <property type="match status" value="1"/>
</dbReference>
<dbReference type="PROSITE" id="PS50929">
    <property type="entry name" value="ABC_TM1F"/>
    <property type="match status" value="1"/>
</dbReference>
<dbReference type="EMBL" id="JBJKFK010006768">
    <property type="protein sequence ID" value="KAL3307670.1"/>
    <property type="molecule type" value="Genomic_DNA"/>
</dbReference>
<dbReference type="PANTHER" id="PTHR43394:SF27">
    <property type="entry name" value="ATP-DEPENDENT TRANSLOCASE ABCB1-LIKE"/>
    <property type="match status" value="1"/>
</dbReference>
<keyword evidence="6 9" id="KW-1133">Transmembrane helix</keyword>
<dbReference type="FunFam" id="3.40.50.300:FF:000251">
    <property type="entry name" value="ABC transporter B family member 19"/>
    <property type="match status" value="1"/>
</dbReference>
<dbReference type="Pfam" id="PF00664">
    <property type="entry name" value="ABC_membrane"/>
    <property type="match status" value="1"/>
</dbReference>
<reference evidence="12 13" key="1">
    <citation type="submission" date="2024-11" db="EMBL/GenBank/DDBJ databases">
        <title>Adaptive evolution of stress response genes in parasites aligns with host niche diversity.</title>
        <authorList>
            <person name="Hahn C."/>
            <person name="Resl P."/>
        </authorList>
    </citation>
    <scope>NUCLEOTIDE SEQUENCE [LARGE SCALE GENOMIC DNA]</scope>
    <source>
        <strain evidence="12">EGGRZ-B1_66</strain>
        <tissue evidence="12">Body</tissue>
    </source>
</reference>
<evidence type="ECO:0000256" key="1">
    <source>
        <dbReference type="ARBA" id="ARBA00004141"/>
    </source>
</evidence>
<feature type="transmembrane region" description="Helical" evidence="9">
    <location>
        <begin position="20"/>
        <end position="44"/>
    </location>
</feature>
<evidence type="ECO:0000313" key="13">
    <source>
        <dbReference type="Proteomes" id="UP001626550"/>
    </source>
</evidence>
<dbReference type="SUPFAM" id="SSF52540">
    <property type="entry name" value="P-loop containing nucleoside triphosphate hydrolases"/>
    <property type="match status" value="1"/>
</dbReference>
<gene>
    <name evidence="12" type="ORF">Ciccas_013811</name>
</gene>
<dbReference type="Proteomes" id="UP001626550">
    <property type="component" value="Unassembled WGS sequence"/>
</dbReference>
<feature type="transmembrane region" description="Helical" evidence="9">
    <location>
        <begin position="120"/>
        <end position="143"/>
    </location>
</feature>
<keyword evidence="13" id="KW-1185">Reference proteome</keyword>
<dbReference type="InterPro" id="IPR017871">
    <property type="entry name" value="ABC_transporter-like_CS"/>
</dbReference>
<feature type="transmembrane region" description="Helical" evidence="9">
    <location>
        <begin position="198"/>
        <end position="222"/>
    </location>
</feature>
<feature type="transmembrane region" description="Helical" evidence="9">
    <location>
        <begin position="94"/>
        <end position="114"/>
    </location>
</feature>
<dbReference type="GO" id="GO:0005524">
    <property type="term" value="F:ATP binding"/>
    <property type="evidence" value="ECO:0007669"/>
    <property type="project" value="UniProtKB-KW"/>
</dbReference>
<comment type="subcellular location">
    <subcellularLocation>
        <location evidence="1">Membrane</location>
        <topology evidence="1">Multi-pass membrane protein</topology>
    </subcellularLocation>
</comment>
<dbReference type="SUPFAM" id="SSF90123">
    <property type="entry name" value="ABC transporter transmembrane region"/>
    <property type="match status" value="1"/>
</dbReference>
<dbReference type="AlphaFoldDB" id="A0ABD2PJN2"/>
<dbReference type="CDD" id="cd18577">
    <property type="entry name" value="ABC_6TM_Pgp_ABCB1_D1_like"/>
    <property type="match status" value="1"/>
</dbReference>
<proteinExistence type="inferred from homology"/>
<dbReference type="Pfam" id="PF00005">
    <property type="entry name" value="ABC_tran"/>
    <property type="match status" value="1"/>
</dbReference>
<evidence type="ECO:0000256" key="5">
    <source>
        <dbReference type="ARBA" id="ARBA00022840"/>
    </source>
</evidence>
<keyword evidence="4" id="KW-0547">Nucleotide-binding</keyword>
<feature type="domain" description="ABC transmembrane type-1" evidence="11">
    <location>
        <begin position="1"/>
        <end position="261"/>
    </location>
</feature>
<evidence type="ECO:0000313" key="12">
    <source>
        <dbReference type="EMBL" id="KAL3307670.1"/>
    </source>
</evidence>
<evidence type="ECO:0000256" key="9">
    <source>
        <dbReference type="SAM" id="Phobius"/>
    </source>
</evidence>
<dbReference type="SMART" id="SM00382">
    <property type="entry name" value="AAA"/>
    <property type="match status" value="1"/>
</dbReference>
<dbReference type="InterPro" id="IPR003439">
    <property type="entry name" value="ABC_transporter-like_ATP-bd"/>
</dbReference>
<feature type="region of interest" description="Disordered" evidence="8">
    <location>
        <begin position="537"/>
        <end position="560"/>
    </location>
</feature>
<comment type="similarity">
    <text evidence="2">Belongs to the ABC transporter superfamily. ABCB family. Multidrug resistance exporter (TC 3.A.1.201) subfamily.</text>
</comment>
<keyword evidence="3 9" id="KW-0812">Transmembrane</keyword>
<evidence type="ECO:0000259" key="10">
    <source>
        <dbReference type="PROSITE" id="PS50893"/>
    </source>
</evidence>
<dbReference type="InterPro" id="IPR003593">
    <property type="entry name" value="AAA+_ATPase"/>
</dbReference>
<evidence type="ECO:0000256" key="4">
    <source>
        <dbReference type="ARBA" id="ARBA00022741"/>
    </source>
</evidence>
<dbReference type="InterPro" id="IPR027417">
    <property type="entry name" value="P-loop_NTPase"/>
</dbReference>
<keyword evidence="5" id="KW-0067">ATP-binding</keyword>
<organism evidence="12 13">
    <name type="scientific">Cichlidogyrus casuarinus</name>
    <dbReference type="NCBI Taxonomy" id="1844966"/>
    <lineage>
        <taxon>Eukaryota</taxon>
        <taxon>Metazoa</taxon>
        <taxon>Spiralia</taxon>
        <taxon>Lophotrochozoa</taxon>
        <taxon>Platyhelminthes</taxon>
        <taxon>Monogenea</taxon>
        <taxon>Monopisthocotylea</taxon>
        <taxon>Dactylogyridea</taxon>
        <taxon>Ancyrocephalidae</taxon>
        <taxon>Cichlidogyrus</taxon>
    </lineage>
</organism>
<dbReference type="PANTHER" id="PTHR43394">
    <property type="entry name" value="ATP-DEPENDENT PERMEASE MDL1, MITOCHONDRIAL"/>
    <property type="match status" value="1"/>
</dbReference>
<keyword evidence="7 9" id="KW-0472">Membrane</keyword>
<name>A0ABD2PJN2_9PLAT</name>
<evidence type="ECO:0000256" key="6">
    <source>
        <dbReference type="ARBA" id="ARBA00022989"/>
    </source>
</evidence>
<dbReference type="Gene3D" id="3.40.50.300">
    <property type="entry name" value="P-loop containing nucleotide triphosphate hydrolases"/>
    <property type="match status" value="1"/>
</dbReference>
<dbReference type="PROSITE" id="PS50893">
    <property type="entry name" value="ABC_TRANSPORTER_2"/>
    <property type="match status" value="1"/>
</dbReference>
<dbReference type="Gene3D" id="1.20.1560.10">
    <property type="entry name" value="ABC transporter type 1, transmembrane domain"/>
    <property type="match status" value="1"/>
</dbReference>
<evidence type="ECO:0000256" key="3">
    <source>
        <dbReference type="ARBA" id="ARBA00022692"/>
    </source>
</evidence>
<comment type="caution">
    <text evidence="12">The sequence shown here is derived from an EMBL/GenBank/DDBJ whole genome shotgun (WGS) entry which is preliminary data.</text>
</comment>
<dbReference type="PROSITE" id="PS00211">
    <property type="entry name" value="ABC_TRANSPORTER_1"/>
    <property type="match status" value="1"/>
</dbReference>
<feature type="domain" description="ABC transporter" evidence="10">
    <location>
        <begin position="295"/>
        <end position="531"/>
    </location>
</feature>
<feature type="non-terminal residue" evidence="12">
    <location>
        <position position="560"/>
    </location>
</feature>
<evidence type="ECO:0000259" key="11">
    <source>
        <dbReference type="PROSITE" id="PS50929"/>
    </source>
</evidence>
<dbReference type="GO" id="GO:0016020">
    <property type="term" value="C:membrane"/>
    <property type="evidence" value="ECO:0007669"/>
    <property type="project" value="UniProtKB-SubCell"/>
</dbReference>
<dbReference type="InterPro" id="IPR039421">
    <property type="entry name" value="Type_1_exporter"/>
</dbReference>
<protein>
    <submittedName>
        <fullName evidence="12">Uncharacterized protein</fullName>
    </submittedName>
</protein>
<evidence type="ECO:0000256" key="7">
    <source>
        <dbReference type="ARBA" id="ARBA00023136"/>
    </source>
</evidence>
<dbReference type="InterPro" id="IPR036640">
    <property type="entry name" value="ABC1_TM_sf"/>
</dbReference>
<evidence type="ECO:0000256" key="2">
    <source>
        <dbReference type="ARBA" id="ARBA00007577"/>
    </source>
</evidence>
<feature type="transmembrane region" description="Helical" evidence="9">
    <location>
        <begin position="234"/>
        <end position="256"/>
    </location>
</feature>
<sequence>MINSFSNPTDIANQVNNSSKWLAVIALASFVVAFFNNFLFSFVARKQAARIRLLYFKSILNQDLAWFDETSTGTLISSLSENIHKIQVGNGSKLGLFIQYMCTFTSGIIIGFVYNWKLSLVALATLPVIVLGIGIFGAIMMIFTKKGSEAYAKASSVAGEVLSAIRTVVAFGNQNKEVNRYSSELEGARKVGVKKAMAVNGSLGMIFFFIFSAIALMFWYGVKLMIDDSIAPGNILIVVSCVIMGSISMGAALPLVQNFMEAKQAAFVIYQVINRKPVINKTVGGLKPDTINGDIEFRNVSFKYPSRMDVEIMKDFNLKIESGSTVAFVGPSGSGKSTCVQLMQRFYDPLEGEIILDGDNLRHYDIPHLRSHIGVVGQEPVLFAGTISENIKMGKLDASQEEIESASRMAFAHEFILEQPNGYDTWLGEGGGGLSGGQKQRIAIARALIGNPKILLLDEATSALDNRSEKMVQKALDEACLGRTVLMVAHRLTTVRKADKIVVISSGKIVEQGKHDELIALEGVYFNMLHKVDDEQDKTEFEEAGTPMEISRSASSSSFY</sequence>